<dbReference type="SUPFAM" id="SSF53335">
    <property type="entry name" value="S-adenosyl-L-methionine-dependent methyltransferases"/>
    <property type="match status" value="1"/>
</dbReference>
<dbReference type="InterPro" id="IPR007213">
    <property type="entry name" value="Ppm1/Ppm2/Tcmp"/>
</dbReference>
<proteinExistence type="inferred from homology"/>
<protein>
    <recommendedName>
        <fullName evidence="6">S-adenosyl-L-methionine-dependent methyltransferase</fullName>
        <ecNumber evidence="6">2.1.1.-</ecNumber>
    </recommendedName>
</protein>
<name>A0AAE3GD59_9PSEU</name>
<dbReference type="InterPro" id="IPR029063">
    <property type="entry name" value="SAM-dependent_MTases_sf"/>
</dbReference>
<comment type="function">
    <text evidence="1 6">Exhibits S-adenosyl-L-methionine-dependent methyltransferase activity.</text>
</comment>
<dbReference type="EMBL" id="JAMTCK010000004">
    <property type="protein sequence ID" value="MCP2165029.1"/>
    <property type="molecule type" value="Genomic_DNA"/>
</dbReference>
<dbReference type="GO" id="GO:0008168">
    <property type="term" value="F:methyltransferase activity"/>
    <property type="evidence" value="ECO:0007669"/>
    <property type="project" value="UniProtKB-UniRule"/>
</dbReference>
<dbReference type="Proteomes" id="UP001206128">
    <property type="component" value="Unassembled WGS sequence"/>
</dbReference>
<keyword evidence="8" id="KW-1185">Reference proteome</keyword>
<evidence type="ECO:0000256" key="1">
    <source>
        <dbReference type="ARBA" id="ARBA00003907"/>
    </source>
</evidence>
<evidence type="ECO:0000313" key="7">
    <source>
        <dbReference type="EMBL" id="MCP2165029.1"/>
    </source>
</evidence>
<evidence type="ECO:0000256" key="2">
    <source>
        <dbReference type="ARBA" id="ARBA00008138"/>
    </source>
</evidence>
<reference evidence="7" key="1">
    <citation type="submission" date="2022-06" db="EMBL/GenBank/DDBJ databases">
        <title>Genomic Encyclopedia of Archaeal and Bacterial Type Strains, Phase II (KMG-II): from individual species to whole genera.</title>
        <authorList>
            <person name="Goeker M."/>
        </authorList>
    </citation>
    <scope>NUCLEOTIDE SEQUENCE</scope>
    <source>
        <strain evidence="7">DSM 43935</strain>
    </source>
</reference>
<keyword evidence="5 6" id="KW-0949">S-adenosyl-L-methionine</keyword>
<dbReference type="GO" id="GO:0032259">
    <property type="term" value="P:methylation"/>
    <property type="evidence" value="ECO:0007669"/>
    <property type="project" value="UniProtKB-KW"/>
</dbReference>
<dbReference type="PANTHER" id="PTHR43619">
    <property type="entry name" value="S-ADENOSYL-L-METHIONINE-DEPENDENT METHYLTRANSFERASE YKTD-RELATED"/>
    <property type="match status" value="1"/>
</dbReference>
<gene>
    <name evidence="7" type="ORF">LX83_001878</name>
</gene>
<comment type="caution">
    <text evidence="7">The sequence shown here is derived from an EMBL/GenBank/DDBJ whole genome shotgun (WGS) entry which is preliminary data.</text>
</comment>
<evidence type="ECO:0000313" key="8">
    <source>
        <dbReference type="Proteomes" id="UP001206128"/>
    </source>
</evidence>
<sequence>MDTAGDSGTSMAQVSLTALAVASARAAETRRPDRLFDDALAQHFIAAAGPDVPFTAGPAESTGPDGAARPGLEPLGDYVAIRTRFFDDFFTEAASAGCRQAVILAAGLDTRAFRLDWPAGTRVFELDMPELVAFKERVLTERAAHPVAERVVVPVDLRTDWPAALLAAGLDADQPTAWLAEGLLPYLTPADADRLLAGISRLSPAGSRLAVEHIDPALFAHPRVRRTNEEIGFPADQLIQGGPGRPPRRWLAEQGWHATAFTVAERARAYGRAVPPIFDPAGPDPVAGDNLVSATRVG</sequence>
<evidence type="ECO:0000256" key="4">
    <source>
        <dbReference type="ARBA" id="ARBA00022679"/>
    </source>
</evidence>
<keyword evidence="4" id="KW-0808">Transferase</keyword>
<evidence type="ECO:0000256" key="6">
    <source>
        <dbReference type="RuleBase" id="RU362030"/>
    </source>
</evidence>
<comment type="similarity">
    <text evidence="2 6">Belongs to the UPF0677 family.</text>
</comment>
<evidence type="ECO:0000256" key="3">
    <source>
        <dbReference type="ARBA" id="ARBA00022603"/>
    </source>
</evidence>
<organism evidence="7 8">
    <name type="scientific">Goodfellowiella coeruleoviolacea</name>
    <dbReference type="NCBI Taxonomy" id="334858"/>
    <lineage>
        <taxon>Bacteria</taxon>
        <taxon>Bacillati</taxon>
        <taxon>Actinomycetota</taxon>
        <taxon>Actinomycetes</taxon>
        <taxon>Pseudonocardiales</taxon>
        <taxon>Pseudonocardiaceae</taxon>
        <taxon>Goodfellowiella</taxon>
    </lineage>
</organism>
<dbReference type="PANTHER" id="PTHR43619:SF2">
    <property type="entry name" value="S-ADENOSYL-L-METHIONINE-DEPENDENT METHYLTRANSFERASES SUPERFAMILY PROTEIN"/>
    <property type="match status" value="1"/>
</dbReference>
<keyword evidence="3 6" id="KW-0489">Methyltransferase</keyword>
<dbReference type="InterPro" id="IPR011610">
    <property type="entry name" value="SAM_mthyl_Trfase_ML2640-like"/>
</dbReference>
<dbReference type="AlphaFoldDB" id="A0AAE3GD59"/>
<dbReference type="Pfam" id="PF04072">
    <property type="entry name" value="LCM"/>
    <property type="match status" value="1"/>
</dbReference>
<dbReference type="EC" id="2.1.1.-" evidence="6"/>
<dbReference type="NCBIfam" id="TIGR00027">
    <property type="entry name" value="mthyl_TIGR00027"/>
    <property type="match status" value="1"/>
</dbReference>
<accession>A0AAE3GD59</accession>
<dbReference type="RefSeq" id="WP_253769457.1">
    <property type="nucleotide sequence ID" value="NZ_JAMTCK010000004.1"/>
</dbReference>
<evidence type="ECO:0000256" key="5">
    <source>
        <dbReference type="ARBA" id="ARBA00022691"/>
    </source>
</evidence>
<dbReference type="Gene3D" id="3.40.50.150">
    <property type="entry name" value="Vaccinia Virus protein VP39"/>
    <property type="match status" value="1"/>
</dbReference>